<dbReference type="AlphaFoldDB" id="A0AAV2E1V1"/>
<evidence type="ECO:0000256" key="1">
    <source>
        <dbReference type="SAM" id="MobiDB-lite"/>
    </source>
</evidence>
<dbReference type="PANTHER" id="PTHR34964:SF1">
    <property type="entry name" value="MEMBRANE LIPOPROTEIN"/>
    <property type="match status" value="1"/>
</dbReference>
<feature type="region of interest" description="Disordered" evidence="1">
    <location>
        <begin position="85"/>
        <end position="173"/>
    </location>
</feature>
<organism evidence="3 4">
    <name type="scientific">Linum trigynum</name>
    <dbReference type="NCBI Taxonomy" id="586398"/>
    <lineage>
        <taxon>Eukaryota</taxon>
        <taxon>Viridiplantae</taxon>
        <taxon>Streptophyta</taxon>
        <taxon>Embryophyta</taxon>
        <taxon>Tracheophyta</taxon>
        <taxon>Spermatophyta</taxon>
        <taxon>Magnoliopsida</taxon>
        <taxon>eudicotyledons</taxon>
        <taxon>Gunneridae</taxon>
        <taxon>Pentapetalae</taxon>
        <taxon>rosids</taxon>
        <taxon>fabids</taxon>
        <taxon>Malpighiales</taxon>
        <taxon>Linaceae</taxon>
        <taxon>Linum</taxon>
    </lineage>
</organism>
<protein>
    <submittedName>
        <fullName evidence="3">Uncharacterized protein</fullName>
    </submittedName>
</protein>
<evidence type="ECO:0000313" key="3">
    <source>
        <dbReference type="EMBL" id="CAL1379753.1"/>
    </source>
</evidence>
<keyword evidence="4" id="KW-1185">Reference proteome</keyword>
<sequence length="173" mass="18103">MPVGDPSSGQFYIWIISIVLFMAVTLGGSFLIMYLILPPTPSTEWLPVAGVSLVCLPWGFWFVTCVYRVLSRTFGFRVVIGGGGGGGGGSENNTDNIGISGSGSESSKDLMGDSKEEANDPNKDHHQFVGNVGENGENDKEGGHGIKRTSSSANGVVVGSNESEMPLTSGVKS</sequence>
<feature type="compositionally biased region" description="Basic and acidic residues" evidence="1">
    <location>
        <begin position="106"/>
        <end position="127"/>
    </location>
</feature>
<keyword evidence="2" id="KW-0812">Transmembrane</keyword>
<evidence type="ECO:0000256" key="2">
    <source>
        <dbReference type="SAM" id="Phobius"/>
    </source>
</evidence>
<evidence type="ECO:0000313" key="4">
    <source>
        <dbReference type="Proteomes" id="UP001497516"/>
    </source>
</evidence>
<name>A0AAV2E1V1_9ROSI</name>
<accession>A0AAV2E1V1</accession>
<reference evidence="3 4" key="1">
    <citation type="submission" date="2024-04" db="EMBL/GenBank/DDBJ databases">
        <authorList>
            <person name="Fracassetti M."/>
        </authorList>
    </citation>
    <scope>NUCLEOTIDE SEQUENCE [LARGE SCALE GENOMIC DNA]</scope>
</reference>
<dbReference type="EMBL" id="OZ034817">
    <property type="protein sequence ID" value="CAL1379753.1"/>
    <property type="molecule type" value="Genomic_DNA"/>
</dbReference>
<keyword evidence="2" id="KW-0472">Membrane</keyword>
<dbReference type="PANTHER" id="PTHR34964">
    <property type="entry name" value="MEMBRANE LIPOPROTEIN-RELATED"/>
    <property type="match status" value="1"/>
</dbReference>
<dbReference type="Proteomes" id="UP001497516">
    <property type="component" value="Chromosome 4"/>
</dbReference>
<gene>
    <name evidence="3" type="ORF">LTRI10_LOCUS21252</name>
</gene>
<proteinExistence type="predicted"/>
<feature type="transmembrane region" description="Helical" evidence="2">
    <location>
        <begin position="49"/>
        <end position="70"/>
    </location>
</feature>
<feature type="compositionally biased region" description="Low complexity" evidence="1">
    <location>
        <begin position="150"/>
        <end position="163"/>
    </location>
</feature>
<feature type="transmembrane region" description="Helical" evidence="2">
    <location>
        <begin position="12"/>
        <end position="37"/>
    </location>
</feature>
<keyword evidence="2" id="KW-1133">Transmembrane helix</keyword>